<dbReference type="PROSITE" id="PS50011">
    <property type="entry name" value="PROTEIN_KINASE_DOM"/>
    <property type="match status" value="1"/>
</dbReference>
<keyword evidence="4" id="KW-0547">Nucleotide-binding</keyword>
<organism evidence="9 10">
    <name type="scientific">Xylanimonas oleitrophica</name>
    <dbReference type="NCBI Taxonomy" id="2607479"/>
    <lineage>
        <taxon>Bacteria</taxon>
        <taxon>Bacillati</taxon>
        <taxon>Actinomycetota</taxon>
        <taxon>Actinomycetes</taxon>
        <taxon>Micrococcales</taxon>
        <taxon>Promicromonosporaceae</taxon>
        <taxon>Xylanimonas</taxon>
    </lineage>
</organism>
<evidence type="ECO:0000256" key="3">
    <source>
        <dbReference type="ARBA" id="ARBA00022679"/>
    </source>
</evidence>
<sequence>MARSRSGDALGASYRLLEHVGSGAVGDVWLAQSRHDGRTVAAKLLKDEHAHDPAIVERFVRERSVLLSLHHPHVVRVRDLVVEGDRLAIVMDYVPGGSLRQLLAAHGPLAPRDAVGLAVEVLEALGAAHGRQVAHRDVKPDNVLLSEPWRPGLTGAVRVTDFGIASVMGEKARMTTGLLGTPQYMAPELITTGQAGPPADVYSTGVMLYELLAGRTPFAGPGTDFTVAYRHVTAVPPRLPLPADLWSALERMLSKDPDARPSAADAAALLVRLGHAHAALGALPAEGLPEGFQEPDHPATVVRGGAAGGGAGAGAVVHDLAPDGTGTRVPGARPPAAALPDLGVAGTQTVVRRRQQTPGHARPATPQPRSRRRPAWLTPRAGLLAAVGVLTAGAVALAITMWPEAGPEPAAPPATAPVRITAHQQDPALPTGLSVSRDAAYDPETQTVSLSVTYSAQVSPLQGAFLEVVPGATEGEACPPVRWEGVTASRNQPSVTAITVDCGWRLEGVEIPARGQVALHAEVPLRLAGQDELDAWLAAGAQATRDAVSSPSVTGTAYPVQRLQDIEVRTASRTVSQTALPVTLVPVWPSGPDELNPLYVSPATGRPSQMLQDVAGGEAGVRFADGCSGALAVSSDGLTVTALAVAPSCVVRASVGNFPNLESAPFSITTRQ</sequence>
<evidence type="ECO:0000256" key="1">
    <source>
        <dbReference type="ARBA" id="ARBA00012513"/>
    </source>
</evidence>
<keyword evidence="2 9" id="KW-0723">Serine/threonine-protein kinase</keyword>
<dbReference type="PROSITE" id="PS00108">
    <property type="entry name" value="PROTEIN_KINASE_ST"/>
    <property type="match status" value="1"/>
</dbReference>
<evidence type="ECO:0000256" key="6">
    <source>
        <dbReference type="ARBA" id="ARBA00022840"/>
    </source>
</evidence>
<dbReference type="RefSeq" id="WP_111250397.1">
    <property type="nucleotide sequence ID" value="NZ_QKWH01000003.1"/>
</dbReference>
<evidence type="ECO:0000256" key="4">
    <source>
        <dbReference type="ARBA" id="ARBA00022741"/>
    </source>
</evidence>
<protein>
    <recommendedName>
        <fullName evidence="1">non-specific serine/threonine protein kinase</fullName>
        <ecNumber evidence="1">2.7.11.1</ecNumber>
    </recommendedName>
</protein>
<dbReference type="AlphaFoldDB" id="A0A2W5WRI9"/>
<keyword evidence="3" id="KW-0808">Transferase</keyword>
<evidence type="ECO:0000259" key="8">
    <source>
        <dbReference type="PROSITE" id="PS50011"/>
    </source>
</evidence>
<dbReference type="SMART" id="SM00220">
    <property type="entry name" value="S_TKc"/>
    <property type="match status" value="1"/>
</dbReference>
<evidence type="ECO:0000256" key="5">
    <source>
        <dbReference type="ARBA" id="ARBA00022777"/>
    </source>
</evidence>
<reference evidence="9 10" key="1">
    <citation type="submission" date="2018-06" db="EMBL/GenBank/DDBJ databases">
        <title>Whole genome sequencing of a novel hydrocarbon degrading bacterial strain, PW21 isolated from oil contaminated produced water sample.</title>
        <authorList>
            <person name="Nagkirti P."/>
            <person name="Shaikh A."/>
            <person name="Gowdaman V."/>
            <person name="Engineer A.E."/>
            <person name="Dagar S."/>
            <person name="Dhakephalkar P.K."/>
        </authorList>
    </citation>
    <scope>NUCLEOTIDE SEQUENCE [LARGE SCALE GENOMIC DNA]</scope>
    <source>
        <strain evidence="9 10">PW21</strain>
    </source>
</reference>
<dbReference type="EMBL" id="QKWH01000003">
    <property type="protein sequence ID" value="PZR53730.1"/>
    <property type="molecule type" value="Genomic_DNA"/>
</dbReference>
<dbReference type="InterPro" id="IPR000719">
    <property type="entry name" value="Prot_kinase_dom"/>
</dbReference>
<dbReference type="EC" id="2.7.11.1" evidence="1"/>
<dbReference type="InterPro" id="IPR008271">
    <property type="entry name" value="Ser/Thr_kinase_AS"/>
</dbReference>
<dbReference type="Proteomes" id="UP000248783">
    <property type="component" value="Unassembled WGS sequence"/>
</dbReference>
<name>A0A2W5WRI9_9MICO</name>
<dbReference type="Gene3D" id="1.10.510.10">
    <property type="entry name" value="Transferase(Phosphotransferase) domain 1"/>
    <property type="match status" value="1"/>
</dbReference>
<dbReference type="InterPro" id="IPR011009">
    <property type="entry name" value="Kinase-like_dom_sf"/>
</dbReference>
<keyword evidence="5 9" id="KW-0418">Kinase</keyword>
<evidence type="ECO:0000313" key="10">
    <source>
        <dbReference type="Proteomes" id="UP000248783"/>
    </source>
</evidence>
<proteinExistence type="predicted"/>
<evidence type="ECO:0000256" key="7">
    <source>
        <dbReference type="SAM" id="MobiDB-lite"/>
    </source>
</evidence>
<keyword evidence="10" id="KW-1185">Reference proteome</keyword>
<comment type="caution">
    <text evidence="9">The sequence shown here is derived from an EMBL/GenBank/DDBJ whole genome shotgun (WGS) entry which is preliminary data.</text>
</comment>
<dbReference type="PANTHER" id="PTHR43289">
    <property type="entry name" value="MITOGEN-ACTIVATED PROTEIN KINASE KINASE KINASE 20-RELATED"/>
    <property type="match status" value="1"/>
</dbReference>
<dbReference type="Pfam" id="PF00069">
    <property type="entry name" value="Pkinase"/>
    <property type="match status" value="1"/>
</dbReference>
<dbReference type="GO" id="GO:0004674">
    <property type="term" value="F:protein serine/threonine kinase activity"/>
    <property type="evidence" value="ECO:0007669"/>
    <property type="project" value="UniProtKB-KW"/>
</dbReference>
<accession>A0A2W5WRI9</accession>
<gene>
    <name evidence="9" type="ORF">DNL40_06295</name>
</gene>
<dbReference type="GO" id="GO:0005524">
    <property type="term" value="F:ATP binding"/>
    <property type="evidence" value="ECO:0007669"/>
    <property type="project" value="UniProtKB-KW"/>
</dbReference>
<dbReference type="PANTHER" id="PTHR43289:SF6">
    <property type="entry name" value="SERINE_THREONINE-PROTEIN KINASE NEKL-3"/>
    <property type="match status" value="1"/>
</dbReference>
<evidence type="ECO:0000256" key="2">
    <source>
        <dbReference type="ARBA" id="ARBA00022527"/>
    </source>
</evidence>
<feature type="domain" description="Protein kinase" evidence="8">
    <location>
        <begin position="14"/>
        <end position="280"/>
    </location>
</feature>
<feature type="region of interest" description="Disordered" evidence="7">
    <location>
        <begin position="353"/>
        <end position="374"/>
    </location>
</feature>
<evidence type="ECO:0000313" key="9">
    <source>
        <dbReference type="EMBL" id="PZR53730.1"/>
    </source>
</evidence>
<dbReference type="SUPFAM" id="SSF56112">
    <property type="entry name" value="Protein kinase-like (PK-like)"/>
    <property type="match status" value="1"/>
</dbReference>
<keyword evidence="6" id="KW-0067">ATP-binding</keyword>
<dbReference type="CDD" id="cd14014">
    <property type="entry name" value="STKc_PknB_like"/>
    <property type="match status" value="1"/>
</dbReference>